<protein>
    <submittedName>
        <fullName evidence="2">Uncharacterized protein</fullName>
    </submittedName>
</protein>
<feature type="region of interest" description="Disordered" evidence="1">
    <location>
        <begin position="38"/>
        <end position="105"/>
    </location>
</feature>
<feature type="compositionally biased region" description="Basic and acidic residues" evidence="1">
    <location>
        <begin position="78"/>
        <end position="105"/>
    </location>
</feature>
<keyword evidence="3" id="KW-1185">Reference proteome</keyword>
<evidence type="ECO:0000256" key="1">
    <source>
        <dbReference type="SAM" id="MobiDB-lite"/>
    </source>
</evidence>
<dbReference type="GeneID" id="65079622"/>
<accession>A0A1L7TWM1</accession>
<dbReference type="Proteomes" id="UP000184255">
    <property type="component" value="Unassembled WGS sequence"/>
</dbReference>
<gene>
    <name evidence="2" type="ORF">FMAN_00349</name>
</gene>
<name>A0A1L7TWM1_FUSMA</name>
<comment type="caution">
    <text evidence="2">The sequence shown here is derived from an EMBL/GenBank/DDBJ whole genome shotgun (WGS) entry which is preliminary data.</text>
</comment>
<dbReference type="EMBL" id="FCQH01000013">
    <property type="protein sequence ID" value="CVL02958.1"/>
    <property type="molecule type" value="Genomic_DNA"/>
</dbReference>
<sequence>MLKAPNFRDSAPKLIPFERYEPLDPGLSVSQGWESRAKEVDNSLRQRRNSRGQSRCASDDRASQRQQRAHPCFAVRGGAERTRCESCESLAPRRERNERPETSAA</sequence>
<reference evidence="3" key="1">
    <citation type="journal article" date="2016" name="Genome Biol. Evol.">
        <title>Comparative 'omics' of the Fusarium fujikuroi species complex highlights differences in genetic potential and metabolite synthesis.</title>
        <authorList>
            <person name="Niehaus E.-M."/>
            <person name="Muensterkoetter M."/>
            <person name="Proctor R.H."/>
            <person name="Brown D.W."/>
            <person name="Sharon A."/>
            <person name="Idan Y."/>
            <person name="Oren-Young L."/>
            <person name="Sieber C.M."/>
            <person name="Novak O."/>
            <person name="Pencik A."/>
            <person name="Tarkowska D."/>
            <person name="Hromadova K."/>
            <person name="Freeman S."/>
            <person name="Maymon M."/>
            <person name="Elazar M."/>
            <person name="Youssef S.A."/>
            <person name="El-Shabrawy E.S.M."/>
            <person name="Shalaby A.B.A."/>
            <person name="Houterman P."/>
            <person name="Brock N.L."/>
            <person name="Burkhardt I."/>
            <person name="Tsavkelova E.A."/>
            <person name="Dickschat J.S."/>
            <person name="Galuszka P."/>
            <person name="Gueldener U."/>
            <person name="Tudzynski B."/>
        </authorList>
    </citation>
    <scope>NUCLEOTIDE SEQUENCE [LARGE SCALE GENOMIC DNA]</scope>
    <source>
        <strain evidence="3">MRC7560</strain>
    </source>
</reference>
<dbReference type="VEuPathDB" id="FungiDB:FMAN_00349"/>
<dbReference type="AlphaFoldDB" id="A0A1L7TWM1"/>
<proteinExistence type="predicted"/>
<organism evidence="2 3">
    <name type="scientific">Fusarium mangiferae</name>
    <name type="common">Mango malformation disease fungus</name>
    <dbReference type="NCBI Taxonomy" id="192010"/>
    <lineage>
        <taxon>Eukaryota</taxon>
        <taxon>Fungi</taxon>
        <taxon>Dikarya</taxon>
        <taxon>Ascomycota</taxon>
        <taxon>Pezizomycotina</taxon>
        <taxon>Sordariomycetes</taxon>
        <taxon>Hypocreomycetidae</taxon>
        <taxon>Hypocreales</taxon>
        <taxon>Nectriaceae</taxon>
        <taxon>Fusarium</taxon>
        <taxon>Fusarium fujikuroi species complex</taxon>
    </lineage>
</organism>
<dbReference type="RefSeq" id="XP_041687894.1">
    <property type="nucleotide sequence ID" value="XM_041822189.1"/>
</dbReference>
<evidence type="ECO:0000313" key="2">
    <source>
        <dbReference type="EMBL" id="CVL02958.1"/>
    </source>
</evidence>
<evidence type="ECO:0000313" key="3">
    <source>
        <dbReference type="Proteomes" id="UP000184255"/>
    </source>
</evidence>